<keyword evidence="1" id="KW-1133">Transmembrane helix</keyword>
<keyword evidence="1" id="KW-0812">Transmembrane</keyword>
<gene>
    <name evidence="2" type="ORF">LKD36_08740</name>
</gene>
<keyword evidence="3" id="KW-1185">Reference proteome</keyword>
<feature type="transmembrane region" description="Helical" evidence="1">
    <location>
        <begin position="135"/>
        <end position="155"/>
    </location>
</feature>
<feature type="transmembrane region" description="Helical" evidence="1">
    <location>
        <begin position="244"/>
        <end position="266"/>
    </location>
</feature>
<protein>
    <submittedName>
        <fullName evidence="2">Uncharacterized protein</fullName>
    </submittedName>
</protein>
<name>A0AAE3AA70_9FIRM</name>
<dbReference type="RefSeq" id="WP_308459376.1">
    <property type="nucleotide sequence ID" value="NZ_JAJEPS010000007.1"/>
</dbReference>
<comment type="caution">
    <text evidence="2">The sequence shown here is derived from an EMBL/GenBank/DDBJ whole genome shotgun (WGS) entry which is preliminary data.</text>
</comment>
<feature type="transmembrane region" description="Helical" evidence="1">
    <location>
        <begin position="20"/>
        <end position="40"/>
    </location>
</feature>
<sequence length="316" mass="35474">MTALLEIKQRMKEFYAKYDIYIIPAVKFILAMAAFLTINSQIGFMEKITSPVISVLLALLCSFLPVNMIAVFGSLLMCAHAFALSLEVFAMTAGLLLIMYLLYFRVAPGQGYVLVLTPLAFLLQIPYVIPLVLGLVGGPVCAVPMAFGTMLYYLMYYMKTNETMLSSTETEGMASRLTYLVENVLNNKAVLMTILIFALVLMVVYAIHRMSTDYAWYMAIGSGAVLNVVLFLTGGLIMQVRISLLGLVIGTAVSVLIALLVEFFVFSVDYSRTEYAQFEDDEYYYYVKAVPKMSIAIPDKKVKKINTRRRNTRRKH</sequence>
<evidence type="ECO:0000313" key="3">
    <source>
        <dbReference type="Proteomes" id="UP001198220"/>
    </source>
</evidence>
<feature type="transmembrane region" description="Helical" evidence="1">
    <location>
        <begin position="82"/>
        <end position="104"/>
    </location>
</feature>
<dbReference type="Proteomes" id="UP001198220">
    <property type="component" value="Unassembled WGS sequence"/>
</dbReference>
<evidence type="ECO:0000256" key="1">
    <source>
        <dbReference type="SAM" id="Phobius"/>
    </source>
</evidence>
<keyword evidence="1" id="KW-0472">Membrane</keyword>
<dbReference type="AlphaFoldDB" id="A0AAE3AA70"/>
<feature type="transmembrane region" description="Helical" evidence="1">
    <location>
        <begin position="214"/>
        <end position="237"/>
    </location>
</feature>
<organism evidence="2 3">
    <name type="scientific">Hominiventricola filiformis</name>
    <dbReference type="NCBI Taxonomy" id="2885352"/>
    <lineage>
        <taxon>Bacteria</taxon>
        <taxon>Bacillati</taxon>
        <taxon>Bacillota</taxon>
        <taxon>Clostridia</taxon>
        <taxon>Lachnospirales</taxon>
        <taxon>Lachnospiraceae</taxon>
        <taxon>Hominiventricola</taxon>
    </lineage>
</organism>
<proteinExistence type="predicted"/>
<feature type="transmembrane region" description="Helical" evidence="1">
    <location>
        <begin position="52"/>
        <end position="76"/>
    </location>
</feature>
<dbReference type="EMBL" id="JAJEPS010000007">
    <property type="protein sequence ID" value="MCC2126266.1"/>
    <property type="molecule type" value="Genomic_DNA"/>
</dbReference>
<evidence type="ECO:0000313" key="2">
    <source>
        <dbReference type="EMBL" id="MCC2126266.1"/>
    </source>
</evidence>
<feature type="transmembrane region" description="Helical" evidence="1">
    <location>
        <begin position="189"/>
        <end position="208"/>
    </location>
</feature>
<feature type="transmembrane region" description="Helical" evidence="1">
    <location>
        <begin position="111"/>
        <end position="129"/>
    </location>
</feature>
<accession>A0AAE3AA70</accession>
<reference evidence="2 3" key="1">
    <citation type="submission" date="2021-10" db="EMBL/GenBank/DDBJ databases">
        <title>Anaerobic single-cell dispensing facilitates the cultivation of human gut bacteria.</title>
        <authorList>
            <person name="Afrizal A."/>
        </authorList>
    </citation>
    <scope>NUCLEOTIDE SEQUENCE [LARGE SCALE GENOMIC DNA]</scope>
    <source>
        <strain evidence="2 3">CLA-AA-H276</strain>
    </source>
</reference>